<accession>A0ACC1JH20</accession>
<proteinExistence type="predicted"/>
<dbReference type="EMBL" id="JANBPW010000058">
    <property type="protein sequence ID" value="KAJ1951107.1"/>
    <property type="molecule type" value="Genomic_DNA"/>
</dbReference>
<evidence type="ECO:0000313" key="2">
    <source>
        <dbReference type="Proteomes" id="UP001150603"/>
    </source>
</evidence>
<name>A0ACC1JH20_9FUNG</name>
<gene>
    <name evidence="1" type="ORF">FBU59_000354</name>
</gene>
<dbReference type="Proteomes" id="UP001150603">
    <property type="component" value="Unassembled WGS sequence"/>
</dbReference>
<organism evidence="1 2">
    <name type="scientific">Linderina macrospora</name>
    <dbReference type="NCBI Taxonomy" id="4868"/>
    <lineage>
        <taxon>Eukaryota</taxon>
        <taxon>Fungi</taxon>
        <taxon>Fungi incertae sedis</taxon>
        <taxon>Zoopagomycota</taxon>
        <taxon>Kickxellomycotina</taxon>
        <taxon>Kickxellomycetes</taxon>
        <taxon>Kickxellales</taxon>
        <taxon>Kickxellaceae</taxon>
        <taxon>Linderina</taxon>
    </lineage>
</organism>
<sequence>MSSVVDDFMNITTNPHTPVASMAAPDRYLNLARMYGDFRDSDEGGSEHQQFLDNIITQLMEEASATATGPPPASREFIRRLPVLKASDTDDQSCTICNDEFAEDRDLTRLPCKHYFHRECIKPWLELHNTCPMCRHELPSDDPSWLEKKREEDRKSASELKDMMMYG</sequence>
<reference evidence="1" key="1">
    <citation type="submission" date="2022-07" db="EMBL/GenBank/DDBJ databases">
        <title>Phylogenomic reconstructions and comparative analyses of Kickxellomycotina fungi.</title>
        <authorList>
            <person name="Reynolds N.K."/>
            <person name="Stajich J.E."/>
            <person name="Barry K."/>
            <person name="Grigoriev I.V."/>
            <person name="Crous P."/>
            <person name="Smith M.E."/>
        </authorList>
    </citation>
    <scope>NUCLEOTIDE SEQUENCE</scope>
    <source>
        <strain evidence="1">NRRL 5244</strain>
    </source>
</reference>
<comment type="caution">
    <text evidence="1">The sequence shown here is derived from an EMBL/GenBank/DDBJ whole genome shotgun (WGS) entry which is preliminary data.</text>
</comment>
<evidence type="ECO:0000313" key="1">
    <source>
        <dbReference type="EMBL" id="KAJ1951107.1"/>
    </source>
</evidence>
<protein>
    <submittedName>
        <fullName evidence="1">Uncharacterized protein</fullName>
    </submittedName>
</protein>
<keyword evidence="2" id="KW-1185">Reference proteome</keyword>